<feature type="domain" description="THIF-type NAD/FAD binding fold" evidence="2">
    <location>
        <begin position="283"/>
        <end position="384"/>
    </location>
</feature>
<organism evidence="3 4">
    <name type="scientific">Dovyalis caffra</name>
    <dbReference type="NCBI Taxonomy" id="77055"/>
    <lineage>
        <taxon>Eukaryota</taxon>
        <taxon>Viridiplantae</taxon>
        <taxon>Streptophyta</taxon>
        <taxon>Embryophyta</taxon>
        <taxon>Tracheophyta</taxon>
        <taxon>Spermatophyta</taxon>
        <taxon>Magnoliopsida</taxon>
        <taxon>eudicotyledons</taxon>
        <taxon>Gunneridae</taxon>
        <taxon>Pentapetalae</taxon>
        <taxon>rosids</taxon>
        <taxon>fabids</taxon>
        <taxon>Malpighiales</taxon>
        <taxon>Salicaceae</taxon>
        <taxon>Flacourtieae</taxon>
        <taxon>Dovyalis</taxon>
    </lineage>
</organism>
<dbReference type="EMBL" id="CAWUPB010001194">
    <property type="protein sequence ID" value="CAK7353274.1"/>
    <property type="molecule type" value="Genomic_DNA"/>
</dbReference>
<feature type="region of interest" description="Disordered" evidence="1">
    <location>
        <begin position="109"/>
        <end position="132"/>
    </location>
</feature>
<dbReference type="GO" id="GO:0006974">
    <property type="term" value="P:DNA damage response"/>
    <property type="evidence" value="ECO:0007669"/>
    <property type="project" value="TreeGrafter"/>
</dbReference>
<dbReference type="Proteomes" id="UP001314170">
    <property type="component" value="Unassembled WGS sequence"/>
</dbReference>
<dbReference type="InterPro" id="IPR045886">
    <property type="entry name" value="ThiF/MoeB/HesA"/>
</dbReference>
<dbReference type="InterPro" id="IPR035985">
    <property type="entry name" value="Ubiquitin-activating_enz"/>
</dbReference>
<proteinExistence type="predicted"/>
<comment type="caution">
    <text evidence="3">The sequence shown here is derived from an EMBL/GenBank/DDBJ whole genome shotgun (WGS) entry which is preliminary data.</text>
</comment>
<evidence type="ECO:0000313" key="4">
    <source>
        <dbReference type="Proteomes" id="UP001314170"/>
    </source>
</evidence>
<feature type="compositionally biased region" description="Basic and acidic residues" evidence="1">
    <location>
        <begin position="109"/>
        <end position="123"/>
    </location>
</feature>
<dbReference type="GO" id="GO:0005634">
    <property type="term" value="C:nucleus"/>
    <property type="evidence" value="ECO:0007669"/>
    <property type="project" value="TreeGrafter"/>
</dbReference>
<protein>
    <recommendedName>
        <fullName evidence="2">THIF-type NAD/FAD binding fold domain-containing protein</fullName>
    </recommendedName>
</protein>
<dbReference type="GO" id="GO:0005737">
    <property type="term" value="C:cytoplasm"/>
    <property type="evidence" value="ECO:0007669"/>
    <property type="project" value="TreeGrafter"/>
</dbReference>
<evidence type="ECO:0000313" key="3">
    <source>
        <dbReference type="EMBL" id="CAK7353274.1"/>
    </source>
</evidence>
<dbReference type="Gene3D" id="3.40.50.720">
    <property type="entry name" value="NAD(P)-binding Rossmann-like Domain"/>
    <property type="match status" value="1"/>
</dbReference>
<keyword evidence="4" id="KW-1185">Reference proteome</keyword>
<evidence type="ECO:0000256" key="1">
    <source>
        <dbReference type="SAM" id="MobiDB-lite"/>
    </source>
</evidence>
<reference evidence="3 4" key="1">
    <citation type="submission" date="2024-01" db="EMBL/GenBank/DDBJ databases">
        <authorList>
            <person name="Waweru B."/>
        </authorList>
    </citation>
    <scope>NUCLEOTIDE SEQUENCE [LARGE SCALE GENOMIC DNA]</scope>
</reference>
<accession>A0AAV1SL75</accession>
<dbReference type="GO" id="GO:0004839">
    <property type="term" value="F:ubiquitin activating enzyme activity"/>
    <property type="evidence" value="ECO:0007669"/>
    <property type="project" value="TreeGrafter"/>
</dbReference>
<dbReference type="Pfam" id="PF00899">
    <property type="entry name" value="ThiF"/>
    <property type="match status" value="1"/>
</dbReference>
<gene>
    <name evidence="3" type="ORF">DCAF_LOCUS24645</name>
</gene>
<dbReference type="PANTHER" id="PTHR10953:SF215">
    <property type="entry name" value="UBIQUITIN-ACTIVATING ENZYME E1 1"/>
    <property type="match status" value="1"/>
</dbReference>
<dbReference type="GO" id="GO:0006511">
    <property type="term" value="P:ubiquitin-dependent protein catabolic process"/>
    <property type="evidence" value="ECO:0007669"/>
    <property type="project" value="TreeGrafter"/>
</dbReference>
<dbReference type="AlphaFoldDB" id="A0AAV1SL75"/>
<evidence type="ECO:0000259" key="2">
    <source>
        <dbReference type="Pfam" id="PF00899"/>
    </source>
</evidence>
<sequence length="394" mass="44003">MGTRRACLRSSGAAVLPFQVVNHGPPPTSTTAMSLIMELIICPRDCKIKMVASAVTCECIRDNKHMLKGVDLQMFSENEDELRGKSEVVVEGKKKVKFIENEKEEEIELRNEDVESKEGKENGGDMEENGGPLKKRLKRIDEKMIYDEIDITLDKVVLWEKRKRIRKKNGWIDLSERLKFLAAKFVSKTPIIASCANGIMGKDALIDEYKEVMMDDSWGDGKSNSDFAIILTVGFLPGLRIDAILLVVPRKQAHRVTIIDHCVINVRDYVSSVSGSTSPLAIMMFGVFGSKLQKKLEDANPFIVRSGALGCEFLKNLAMMGVSCGEQGKLTINDDDVIEKSNLSRQFLFRDWNIGQAKSTVAASTALLINPHLNIEVLQNRVGLETENVFDDTF</sequence>
<dbReference type="SUPFAM" id="SSF69572">
    <property type="entry name" value="Activating enzymes of the ubiquitin-like proteins"/>
    <property type="match status" value="1"/>
</dbReference>
<dbReference type="PANTHER" id="PTHR10953">
    <property type="entry name" value="UBIQUITIN-ACTIVATING ENZYME E1"/>
    <property type="match status" value="1"/>
</dbReference>
<name>A0AAV1SL75_9ROSI</name>
<dbReference type="InterPro" id="IPR000594">
    <property type="entry name" value="ThiF_NAD_FAD-bd"/>
</dbReference>